<gene>
    <name evidence="5" type="ORF">P5673_002598</name>
</gene>
<dbReference type="InterPro" id="IPR023214">
    <property type="entry name" value="HAD_sf"/>
</dbReference>
<feature type="domain" description="Ubiquitin-like" evidence="3">
    <location>
        <begin position="10"/>
        <end position="88"/>
    </location>
</feature>
<keyword evidence="2" id="KW-0175">Coiled coil</keyword>
<dbReference type="PROSITE" id="PS50969">
    <property type="entry name" value="FCP1"/>
    <property type="match status" value="1"/>
</dbReference>
<dbReference type="SUPFAM" id="SSF56784">
    <property type="entry name" value="HAD-like"/>
    <property type="match status" value="1"/>
</dbReference>
<dbReference type="FunFam" id="3.10.20.90:FF:000060">
    <property type="entry name" value="ubiquitin-like domain-containing CTD phosphatase 1"/>
    <property type="match status" value="1"/>
</dbReference>
<dbReference type="PANTHER" id="PTHR48493:SF1">
    <property type="entry name" value="UBIQUITIN-LIKE DOMAIN-CONTAINING CTD PHOSPHATASE 1"/>
    <property type="match status" value="1"/>
</dbReference>
<comment type="caution">
    <text evidence="5">The sequence shown here is derived from an EMBL/GenBank/DDBJ whole genome shotgun (WGS) entry which is preliminary data.</text>
</comment>
<evidence type="ECO:0000313" key="5">
    <source>
        <dbReference type="EMBL" id="KAK2572364.1"/>
    </source>
</evidence>
<dbReference type="SUPFAM" id="SSF54236">
    <property type="entry name" value="Ubiquitin-like"/>
    <property type="match status" value="1"/>
</dbReference>
<dbReference type="CDD" id="cd01813">
    <property type="entry name" value="Ubl_UBLCP1"/>
    <property type="match status" value="1"/>
</dbReference>
<dbReference type="Pfam" id="PF00240">
    <property type="entry name" value="ubiquitin"/>
    <property type="match status" value="1"/>
</dbReference>
<dbReference type="GO" id="GO:0005634">
    <property type="term" value="C:nucleus"/>
    <property type="evidence" value="ECO:0007669"/>
    <property type="project" value="TreeGrafter"/>
</dbReference>
<dbReference type="Pfam" id="PF03031">
    <property type="entry name" value="NIF"/>
    <property type="match status" value="1"/>
</dbReference>
<dbReference type="InterPro" id="IPR004274">
    <property type="entry name" value="FCP1_dom"/>
</dbReference>
<keyword evidence="6" id="KW-1185">Reference proteome</keyword>
<evidence type="ECO:0000259" key="3">
    <source>
        <dbReference type="PROSITE" id="PS50053"/>
    </source>
</evidence>
<accession>A0AAD9R3C4</accession>
<dbReference type="SMART" id="SM00577">
    <property type="entry name" value="CPDc"/>
    <property type="match status" value="1"/>
</dbReference>
<organism evidence="5 6">
    <name type="scientific">Acropora cervicornis</name>
    <name type="common">Staghorn coral</name>
    <dbReference type="NCBI Taxonomy" id="6130"/>
    <lineage>
        <taxon>Eukaryota</taxon>
        <taxon>Metazoa</taxon>
        <taxon>Cnidaria</taxon>
        <taxon>Anthozoa</taxon>
        <taxon>Hexacorallia</taxon>
        <taxon>Scleractinia</taxon>
        <taxon>Astrocoeniina</taxon>
        <taxon>Acroporidae</taxon>
        <taxon>Acropora</taxon>
    </lineage>
</organism>
<reference evidence="5" key="2">
    <citation type="journal article" date="2023" name="Science">
        <title>Genomic signatures of disease resistance in endangered staghorn corals.</title>
        <authorList>
            <person name="Vollmer S.V."/>
            <person name="Selwyn J.D."/>
            <person name="Despard B.A."/>
            <person name="Roesel C.L."/>
        </authorList>
    </citation>
    <scope>NUCLEOTIDE SEQUENCE</scope>
    <source>
        <strain evidence="5">K2</strain>
    </source>
</reference>
<dbReference type="GO" id="GO:0090364">
    <property type="term" value="P:regulation of proteasome assembly"/>
    <property type="evidence" value="ECO:0007669"/>
    <property type="project" value="InterPro"/>
</dbReference>
<sequence>MAAAKEAGDVNVIVKWSGKEYVLEDVPLHETVRYLKNLIKEKTGVLPERQKLLGLKCKGKNAEDDVRLSALNLKPSNKIMMMGTREENLAEVIAPSDEVVNNQVVNDFDIEEDEIQIENKEENLAKINKRVSDYKVEIHNPPRSGKKLLVLDVDYTIFVIGILDHRSVAETGAELMRPYLHDFLATSYEYYDIAIWYNPNFKICFLLDSGAMITVLSPKYGLIETKPLGVIWGKFEEYNSKNTIMFDDLRRNFLMNPQNGLKIRPFREAHKNRQKDTELLKLAKYLKRIARLDDLSGLNHKYWESYKP</sequence>
<dbReference type="SMART" id="SM00213">
    <property type="entry name" value="UBQ"/>
    <property type="match status" value="1"/>
</dbReference>
<dbReference type="PANTHER" id="PTHR48493">
    <property type="entry name" value="UBIQUITIN-LIKE DOMAIN-CONTAINING CTD PHOSPHATASE 1"/>
    <property type="match status" value="1"/>
</dbReference>
<dbReference type="AlphaFoldDB" id="A0AAD9R3C4"/>
<evidence type="ECO:0000256" key="2">
    <source>
        <dbReference type="SAM" id="Coils"/>
    </source>
</evidence>
<dbReference type="PROSITE" id="PS50053">
    <property type="entry name" value="UBIQUITIN_2"/>
    <property type="match status" value="1"/>
</dbReference>
<dbReference type="InterPro" id="IPR000626">
    <property type="entry name" value="Ubiquitin-like_dom"/>
</dbReference>
<dbReference type="Gene3D" id="3.10.20.90">
    <property type="entry name" value="Phosphatidylinositol 3-kinase Catalytic Subunit, Chain A, domain 1"/>
    <property type="match status" value="1"/>
</dbReference>
<dbReference type="Gene3D" id="3.40.50.1000">
    <property type="entry name" value="HAD superfamily/HAD-like"/>
    <property type="match status" value="2"/>
</dbReference>
<evidence type="ECO:0000259" key="4">
    <source>
        <dbReference type="PROSITE" id="PS50969"/>
    </source>
</evidence>
<reference evidence="5" key="1">
    <citation type="journal article" date="2023" name="G3 (Bethesda)">
        <title>Whole genome assembly and annotation of the endangered Caribbean coral Acropora cervicornis.</title>
        <authorList>
            <person name="Selwyn J.D."/>
            <person name="Vollmer S.V."/>
        </authorList>
    </citation>
    <scope>NUCLEOTIDE SEQUENCE</scope>
    <source>
        <strain evidence="5">K2</strain>
    </source>
</reference>
<evidence type="ECO:0000313" key="6">
    <source>
        <dbReference type="Proteomes" id="UP001249851"/>
    </source>
</evidence>
<dbReference type="InterPro" id="IPR029071">
    <property type="entry name" value="Ubiquitin-like_domsf"/>
</dbReference>
<proteinExistence type="predicted"/>
<dbReference type="InterPro" id="IPR036412">
    <property type="entry name" value="HAD-like_sf"/>
</dbReference>
<dbReference type="Proteomes" id="UP001249851">
    <property type="component" value="Unassembled WGS sequence"/>
</dbReference>
<feature type="domain" description="FCP1 homology" evidence="4">
    <location>
        <begin position="142"/>
        <end position="289"/>
    </location>
</feature>
<dbReference type="EMBL" id="JARQWQ010000004">
    <property type="protein sequence ID" value="KAK2572364.1"/>
    <property type="molecule type" value="Genomic_DNA"/>
</dbReference>
<evidence type="ECO:0000256" key="1">
    <source>
        <dbReference type="ARBA" id="ARBA00014187"/>
    </source>
</evidence>
<protein>
    <recommendedName>
        <fullName evidence="1">Ubiquitin-like domain-containing CTD phosphatase 1</fullName>
    </recommendedName>
</protein>
<dbReference type="GO" id="GO:0004722">
    <property type="term" value="F:protein serine/threonine phosphatase activity"/>
    <property type="evidence" value="ECO:0007669"/>
    <property type="project" value="TreeGrafter"/>
</dbReference>
<dbReference type="InterPro" id="IPR051658">
    <property type="entry name" value="UBLCP1"/>
</dbReference>
<feature type="coiled-coil region" evidence="2">
    <location>
        <begin position="110"/>
        <end position="137"/>
    </location>
</feature>
<name>A0AAD9R3C4_ACRCE</name>